<proteinExistence type="predicted"/>
<evidence type="ECO:0000313" key="1">
    <source>
        <dbReference type="EMBL" id="SUZ84495.1"/>
    </source>
</evidence>
<protein>
    <submittedName>
        <fullName evidence="1">Uncharacterized protein</fullName>
    </submittedName>
</protein>
<gene>
    <name evidence="1" type="ORF">METZ01_LOCUS37349</name>
</gene>
<accession>A0A381QYI5</accession>
<dbReference type="EMBL" id="UINC01001594">
    <property type="protein sequence ID" value="SUZ84495.1"/>
    <property type="molecule type" value="Genomic_DNA"/>
</dbReference>
<reference evidence="1" key="1">
    <citation type="submission" date="2018-05" db="EMBL/GenBank/DDBJ databases">
        <authorList>
            <person name="Lanie J.A."/>
            <person name="Ng W.-L."/>
            <person name="Kazmierczak K.M."/>
            <person name="Andrzejewski T.M."/>
            <person name="Davidsen T.M."/>
            <person name="Wayne K.J."/>
            <person name="Tettelin H."/>
            <person name="Glass J.I."/>
            <person name="Rusch D."/>
            <person name="Podicherti R."/>
            <person name="Tsui H.-C.T."/>
            <person name="Winkler M.E."/>
        </authorList>
    </citation>
    <scope>NUCLEOTIDE SEQUENCE</scope>
</reference>
<name>A0A381QYI5_9ZZZZ</name>
<organism evidence="1">
    <name type="scientific">marine metagenome</name>
    <dbReference type="NCBI Taxonomy" id="408172"/>
    <lineage>
        <taxon>unclassified sequences</taxon>
        <taxon>metagenomes</taxon>
        <taxon>ecological metagenomes</taxon>
    </lineage>
</organism>
<dbReference type="AlphaFoldDB" id="A0A381QYI5"/>
<sequence>MTNNTVAKLEYKRPVGMIAVEI</sequence>